<keyword evidence="4" id="KW-0676">Redox-active center</keyword>
<dbReference type="OrthoDB" id="637389at2"/>
<evidence type="ECO:0000313" key="9">
    <source>
        <dbReference type="Proteomes" id="UP000184130"/>
    </source>
</evidence>
<evidence type="ECO:0000256" key="5">
    <source>
        <dbReference type="SAM" id="SignalP"/>
    </source>
</evidence>
<dbReference type="PANTHER" id="PTHR42852">
    <property type="entry name" value="THIOL:DISULFIDE INTERCHANGE PROTEIN DSBE"/>
    <property type="match status" value="1"/>
</dbReference>
<accession>A0A1M6XVR9</accession>
<dbReference type="AlphaFoldDB" id="A0A1M6XVR9"/>
<reference evidence="8 9" key="1">
    <citation type="submission" date="2016-11" db="EMBL/GenBank/DDBJ databases">
        <authorList>
            <person name="Jaros S."/>
            <person name="Januszkiewicz K."/>
            <person name="Wedrychowicz H."/>
        </authorList>
    </citation>
    <scope>NUCLEOTIDE SEQUENCE [LARGE SCALE GENOMIC DNA]</scope>
    <source>
        <strain evidence="8 9">KHT3</strain>
    </source>
</reference>
<feature type="chain" id="PRO_5012387210" evidence="5">
    <location>
        <begin position="24"/>
        <end position="333"/>
    </location>
</feature>
<evidence type="ECO:0000313" key="8">
    <source>
        <dbReference type="EMBL" id="SHL10077.1"/>
    </source>
</evidence>
<dbReference type="Gene3D" id="3.40.30.10">
    <property type="entry name" value="Glutaredoxin"/>
    <property type="match status" value="1"/>
</dbReference>
<dbReference type="GO" id="GO:0017004">
    <property type="term" value="P:cytochrome complex assembly"/>
    <property type="evidence" value="ECO:0007669"/>
    <property type="project" value="UniProtKB-KW"/>
</dbReference>
<evidence type="ECO:0000256" key="2">
    <source>
        <dbReference type="ARBA" id="ARBA00022748"/>
    </source>
</evidence>
<dbReference type="RefSeq" id="WP_073210596.1">
    <property type="nucleotide sequence ID" value="NZ_FRBD01000022.1"/>
</dbReference>
<dbReference type="PROSITE" id="PS51257">
    <property type="entry name" value="PROKAR_LIPOPROTEIN"/>
    <property type="match status" value="1"/>
</dbReference>
<dbReference type="InterPro" id="IPR050553">
    <property type="entry name" value="Thioredoxin_ResA/DsbE_sf"/>
</dbReference>
<dbReference type="EMBL" id="FRBD01000022">
    <property type="protein sequence ID" value="SHL10077.1"/>
    <property type="molecule type" value="Genomic_DNA"/>
</dbReference>
<dbReference type="SUPFAM" id="SSF52833">
    <property type="entry name" value="Thioredoxin-like"/>
    <property type="match status" value="1"/>
</dbReference>
<feature type="signal peptide" evidence="5">
    <location>
        <begin position="1"/>
        <end position="23"/>
    </location>
</feature>
<name>A0A1M6XVR9_XYLRU</name>
<gene>
    <name evidence="8" type="ORF">SAMN05216463_12258</name>
</gene>
<evidence type="ECO:0000259" key="7">
    <source>
        <dbReference type="Pfam" id="PF14289"/>
    </source>
</evidence>
<sequence length="333" mass="37067">MKKASLFLCLLSLLLLSCGDSQKNFKIEGSFKGFKQGELYVYSIDTPRKLDTIGVSRGEFVYQASITEPTTLVVVFPNYSELPVFAEPGVTIKVKGDASHLKETEIKGTDTNKAMTEFRLKTSNMVPPDVIKEATQFINEQPASPISIYLLNKYFIQTPDPDYAKAQNLANTILKASPDNQKIAKISKQLDALKALKVGNKLPSFFATGLNGEGISSSDLNAKVNVITLWASWNYESINIQNLLARLKRQHEGDLKVLSISIDGSVKDCRKIVERDSIKWSNVCDGKMWDTPVLQKIGLSYLPDNIVVDGQGKILARTLNYQDLNKKIEELIK</sequence>
<proteinExistence type="predicted"/>
<evidence type="ECO:0000256" key="3">
    <source>
        <dbReference type="ARBA" id="ARBA00023157"/>
    </source>
</evidence>
<keyword evidence="5" id="KW-0732">Signal</keyword>
<keyword evidence="2" id="KW-0201">Cytochrome c-type biogenesis</keyword>
<comment type="subcellular location">
    <subcellularLocation>
        <location evidence="1">Cell envelope</location>
    </subcellularLocation>
</comment>
<feature type="domain" description="DUF4369" evidence="7">
    <location>
        <begin position="25"/>
        <end position="115"/>
    </location>
</feature>
<protein>
    <submittedName>
        <fullName evidence="8">AhpC/TSA family protein</fullName>
    </submittedName>
</protein>
<evidence type="ECO:0000259" key="6">
    <source>
        <dbReference type="Pfam" id="PF00578"/>
    </source>
</evidence>
<dbReference type="Pfam" id="PF14289">
    <property type="entry name" value="DUF4369"/>
    <property type="match status" value="1"/>
</dbReference>
<dbReference type="Proteomes" id="UP000184130">
    <property type="component" value="Unassembled WGS sequence"/>
</dbReference>
<evidence type="ECO:0000256" key="4">
    <source>
        <dbReference type="ARBA" id="ARBA00023284"/>
    </source>
</evidence>
<feature type="domain" description="Alkyl hydroperoxide reductase subunit C/ Thiol specific antioxidant" evidence="6">
    <location>
        <begin position="198"/>
        <end position="314"/>
    </location>
</feature>
<dbReference type="PANTHER" id="PTHR42852:SF6">
    <property type="entry name" value="THIOL:DISULFIDE INTERCHANGE PROTEIN DSBE"/>
    <property type="match status" value="1"/>
</dbReference>
<evidence type="ECO:0000256" key="1">
    <source>
        <dbReference type="ARBA" id="ARBA00004196"/>
    </source>
</evidence>
<dbReference type="InterPro" id="IPR025380">
    <property type="entry name" value="DUF4369"/>
</dbReference>
<dbReference type="InterPro" id="IPR036249">
    <property type="entry name" value="Thioredoxin-like_sf"/>
</dbReference>
<dbReference type="InterPro" id="IPR000866">
    <property type="entry name" value="AhpC/TSA"/>
</dbReference>
<dbReference type="Pfam" id="PF00578">
    <property type="entry name" value="AhpC-TSA"/>
    <property type="match status" value="1"/>
</dbReference>
<organism evidence="8 9">
    <name type="scientific">Xylanibacter ruminicola</name>
    <name type="common">Prevotella ruminicola</name>
    <dbReference type="NCBI Taxonomy" id="839"/>
    <lineage>
        <taxon>Bacteria</taxon>
        <taxon>Pseudomonadati</taxon>
        <taxon>Bacteroidota</taxon>
        <taxon>Bacteroidia</taxon>
        <taxon>Bacteroidales</taxon>
        <taxon>Prevotellaceae</taxon>
        <taxon>Xylanibacter</taxon>
    </lineage>
</organism>
<dbReference type="GO" id="GO:0030313">
    <property type="term" value="C:cell envelope"/>
    <property type="evidence" value="ECO:0007669"/>
    <property type="project" value="UniProtKB-SubCell"/>
</dbReference>
<keyword evidence="3" id="KW-1015">Disulfide bond</keyword>